<keyword evidence="3" id="KW-1185">Reference proteome</keyword>
<accession>A0ABS8Z9C5</accession>
<evidence type="ECO:0000259" key="1">
    <source>
        <dbReference type="Pfam" id="PF25816"/>
    </source>
</evidence>
<gene>
    <name evidence="2" type="ORF">LWC34_12885</name>
</gene>
<evidence type="ECO:0000313" key="2">
    <source>
        <dbReference type="EMBL" id="MCE7003714.1"/>
    </source>
</evidence>
<dbReference type="EMBL" id="JAJVCN010000001">
    <property type="protein sequence ID" value="MCE7003714.1"/>
    <property type="molecule type" value="Genomic_DNA"/>
</dbReference>
<proteinExistence type="predicted"/>
<reference evidence="2 3" key="1">
    <citation type="submission" date="2021-12" db="EMBL/GenBank/DDBJ databases">
        <title>Genome sequence of Kibdelosporangium philippinense ATCC 49844.</title>
        <authorList>
            <person name="Fedorov E.A."/>
            <person name="Omeragic M."/>
            <person name="Shalygina K.F."/>
            <person name="Maclea K.S."/>
        </authorList>
    </citation>
    <scope>NUCLEOTIDE SEQUENCE [LARGE SCALE GENOMIC DNA]</scope>
    <source>
        <strain evidence="2 3">ATCC 49844</strain>
    </source>
</reference>
<dbReference type="RefSeq" id="WP_233725283.1">
    <property type="nucleotide sequence ID" value="NZ_JAJVCN010000001.1"/>
</dbReference>
<name>A0ABS8Z9C5_9PSEU</name>
<dbReference type="Pfam" id="PF25816">
    <property type="entry name" value="RamC_N"/>
    <property type="match status" value="1"/>
</dbReference>
<organism evidence="2 3">
    <name type="scientific">Kibdelosporangium philippinense</name>
    <dbReference type="NCBI Taxonomy" id="211113"/>
    <lineage>
        <taxon>Bacteria</taxon>
        <taxon>Bacillati</taxon>
        <taxon>Actinomycetota</taxon>
        <taxon>Actinomycetes</taxon>
        <taxon>Pseudonocardiales</taxon>
        <taxon>Pseudonocardiaceae</taxon>
        <taxon>Kibdelosporangium</taxon>
    </lineage>
</organism>
<dbReference type="Proteomes" id="UP001521150">
    <property type="component" value="Unassembled WGS sequence"/>
</dbReference>
<sequence>MSIDDDSAFIRIPRSRLPDHPGTKITFADVWCYIRPSGASHPAQGWKLHVAATAEAAPRTLQLAIDVLFGRGRAAKFDAVPLLKPADREARLAVTNVCLLGH</sequence>
<feature type="domain" description="RamC N-terminal" evidence="1">
    <location>
        <begin position="19"/>
        <end position="77"/>
    </location>
</feature>
<protein>
    <recommendedName>
        <fullName evidence="1">RamC N-terminal domain-containing protein</fullName>
    </recommendedName>
</protein>
<evidence type="ECO:0000313" key="3">
    <source>
        <dbReference type="Proteomes" id="UP001521150"/>
    </source>
</evidence>
<comment type="caution">
    <text evidence="2">The sequence shown here is derived from an EMBL/GenBank/DDBJ whole genome shotgun (WGS) entry which is preliminary data.</text>
</comment>
<dbReference type="InterPro" id="IPR057929">
    <property type="entry name" value="RamC_N"/>
</dbReference>